<dbReference type="PANTHER" id="PTHR10579">
    <property type="entry name" value="CALCIUM-ACTIVATED CHLORIDE CHANNEL REGULATOR"/>
    <property type="match status" value="1"/>
</dbReference>
<comment type="caution">
    <text evidence="6">The sequence shown here is derived from an EMBL/GenBank/DDBJ whole genome shotgun (WGS) entry which is preliminary data.</text>
</comment>
<keyword evidence="1 3" id="KW-0863">Zinc-finger</keyword>
<keyword evidence="2" id="KW-0862">Zinc</keyword>
<evidence type="ECO:0000259" key="4">
    <source>
        <dbReference type="PROSITE" id="PS50089"/>
    </source>
</evidence>
<dbReference type="GO" id="GO:0008270">
    <property type="term" value="F:zinc ion binding"/>
    <property type="evidence" value="ECO:0007669"/>
    <property type="project" value="UniProtKB-KW"/>
</dbReference>
<dbReference type="EMBL" id="CAJNRF010000265">
    <property type="protein sequence ID" value="CAF1953173.1"/>
    <property type="molecule type" value="Genomic_DNA"/>
</dbReference>
<evidence type="ECO:0000256" key="3">
    <source>
        <dbReference type="PROSITE-ProRule" id="PRU00175"/>
    </source>
</evidence>
<dbReference type="InterPro" id="IPR051266">
    <property type="entry name" value="CLCR"/>
</dbReference>
<dbReference type="PROSITE" id="PS50089">
    <property type="entry name" value="ZF_RING_2"/>
    <property type="match status" value="1"/>
</dbReference>
<reference evidence="6" key="1">
    <citation type="submission" date="2021-02" db="EMBL/GenBank/DDBJ databases">
        <authorList>
            <person name="Nowell W R."/>
        </authorList>
    </citation>
    <scope>NUCLEOTIDE SEQUENCE</scope>
</reference>
<dbReference type="AlphaFoldDB" id="A0A816LWX0"/>
<dbReference type="SUPFAM" id="SSF53300">
    <property type="entry name" value="vWA-like"/>
    <property type="match status" value="1"/>
</dbReference>
<dbReference type="SUPFAM" id="SSF57850">
    <property type="entry name" value="RING/U-box"/>
    <property type="match status" value="1"/>
</dbReference>
<feature type="domain" description="VWFA" evidence="5">
    <location>
        <begin position="181"/>
        <end position="360"/>
    </location>
</feature>
<protein>
    <submittedName>
        <fullName evidence="6">Uncharacterized protein</fullName>
    </submittedName>
</protein>
<evidence type="ECO:0000259" key="5">
    <source>
        <dbReference type="PROSITE" id="PS50234"/>
    </source>
</evidence>
<organism evidence="6 9">
    <name type="scientific">Rotaria magnacalcarata</name>
    <dbReference type="NCBI Taxonomy" id="392030"/>
    <lineage>
        <taxon>Eukaryota</taxon>
        <taxon>Metazoa</taxon>
        <taxon>Spiralia</taxon>
        <taxon>Gnathifera</taxon>
        <taxon>Rotifera</taxon>
        <taxon>Eurotatoria</taxon>
        <taxon>Bdelloidea</taxon>
        <taxon>Philodinida</taxon>
        <taxon>Philodinidae</taxon>
        <taxon>Rotaria</taxon>
    </lineage>
</organism>
<accession>A0A816LWX0</accession>
<gene>
    <name evidence="8" type="ORF">UXM345_LOCUS5921</name>
    <name evidence="6" type="ORF">WKI299_LOCUS2472</name>
    <name evidence="7" type="ORF">XDN619_LOCUS24436</name>
</gene>
<dbReference type="PANTHER" id="PTHR10579:SF43">
    <property type="entry name" value="ZINC FINGER (C3HC4-TYPE RING FINGER) FAMILY PROTEIN"/>
    <property type="match status" value="1"/>
</dbReference>
<dbReference type="InterPro" id="IPR002035">
    <property type="entry name" value="VWF_A"/>
</dbReference>
<dbReference type="Gene3D" id="3.40.50.410">
    <property type="entry name" value="von Willebrand factor, type A domain"/>
    <property type="match status" value="1"/>
</dbReference>
<evidence type="ECO:0000313" key="7">
    <source>
        <dbReference type="EMBL" id="CAF2129328.1"/>
    </source>
</evidence>
<evidence type="ECO:0000313" key="6">
    <source>
        <dbReference type="EMBL" id="CAF1953173.1"/>
    </source>
</evidence>
<keyword evidence="1 3" id="KW-0479">Metal-binding</keyword>
<dbReference type="InterPro" id="IPR036465">
    <property type="entry name" value="vWFA_dom_sf"/>
</dbReference>
<dbReference type="SMART" id="SM00327">
    <property type="entry name" value="VWA"/>
    <property type="match status" value="1"/>
</dbReference>
<dbReference type="Pfam" id="PF00092">
    <property type="entry name" value="VWA"/>
    <property type="match status" value="1"/>
</dbReference>
<dbReference type="PROSITE" id="PS51257">
    <property type="entry name" value="PROKAR_LIPOPROTEIN"/>
    <property type="match status" value="1"/>
</dbReference>
<proteinExistence type="predicted"/>
<dbReference type="Gene3D" id="3.30.40.10">
    <property type="entry name" value="Zinc/RING finger domain, C3HC4 (zinc finger)"/>
    <property type="match status" value="1"/>
</dbReference>
<dbReference type="PROSITE" id="PS50234">
    <property type="entry name" value="VWFA"/>
    <property type="match status" value="1"/>
</dbReference>
<evidence type="ECO:0000256" key="1">
    <source>
        <dbReference type="ARBA" id="ARBA00022771"/>
    </source>
</evidence>
<dbReference type="InterPro" id="IPR013083">
    <property type="entry name" value="Znf_RING/FYVE/PHD"/>
</dbReference>
<evidence type="ECO:0000256" key="2">
    <source>
        <dbReference type="ARBA" id="ARBA00022833"/>
    </source>
</evidence>
<dbReference type="CDD" id="cd16448">
    <property type="entry name" value="RING-H2"/>
    <property type="match status" value="1"/>
</dbReference>
<sequence>MLRTSHFPSKNETSDICSICLSSLIPGTPLLILSCNHKFHFQCLTSSVPAQHQLCPLCRASIDASIIQLLSTAHSGGDHQQRHVSPNMNQRVVHSNHQHRGKSSSISASRKDFVDKTNLQEITAQAVSTGQTATITVSTMLEFKGQLSQRQSNIYGLVSLQTPFYRQSSKTNKLSSRVPIDLVCVVDQSASMSGAKMFLLKKTLVYITEQLTDLDRLAIVSFDNHAYDRSHGFLQMNERNKYKLNMVINDEIEDGFSTNIGCGLEMAIELFRSHDTKNPVRALFLLTDGKDDEPQDYSHIIRRLPQDVVCHTFGYGADHAASLLVQLAEQGNNGTFTFIDTDDAVGPAFAIALAGLLTCVAQNIRVNIEFYGDYKVTHAHSAYTYEPEQLPSSKITFKLNNLNADEKRNLMFQLQVPEIEDKSSSQNQSILNHVIGHVSVVYDDPKRNLRFATRPGPFHLIRASNLSADDLQVNYQIDLQRNRIETTLALRQAMDEQDYGRSLELLKAQVKNIKSSVSGEDPFCQQLIKDLEYRYPNEHAYRSTNYNICRQHATERGTYSSVTSSSAKVYNSVHQFHQMDHFQSQRE</sequence>
<evidence type="ECO:0000313" key="9">
    <source>
        <dbReference type="Proteomes" id="UP000663856"/>
    </source>
</evidence>
<dbReference type="EMBL" id="CAJOBF010000453">
    <property type="protein sequence ID" value="CAF3819947.1"/>
    <property type="molecule type" value="Genomic_DNA"/>
</dbReference>
<dbReference type="InterPro" id="IPR001841">
    <property type="entry name" value="Znf_RING"/>
</dbReference>
<dbReference type="Proteomes" id="UP000663856">
    <property type="component" value="Unassembled WGS sequence"/>
</dbReference>
<dbReference type="SMART" id="SM00184">
    <property type="entry name" value="RING"/>
    <property type="match status" value="1"/>
</dbReference>
<dbReference type="Proteomes" id="UP000663842">
    <property type="component" value="Unassembled WGS sequence"/>
</dbReference>
<feature type="domain" description="RING-type" evidence="4">
    <location>
        <begin position="17"/>
        <end position="59"/>
    </location>
</feature>
<dbReference type="Pfam" id="PF17123">
    <property type="entry name" value="zf-RING_11"/>
    <property type="match status" value="1"/>
</dbReference>
<evidence type="ECO:0000313" key="8">
    <source>
        <dbReference type="EMBL" id="CAF3819947.1"/>
    </source>
</evidence>
<dbReference type="Proteomes" id="UP000663887">
    <property type="component" value="Unassembled WGS sequence"/>
</dbReference>
<name>A0A816LWX0_9BILA</name>
<dbReference type="EMBL" id="CAJNRG010011110">
    <property type="protein sequence ID" value="CAF2129328.1"/>
    <property type="molecule type" value="Genomic_DNA"/>
</dbReference>